<feature type="transmembrane region" description="Helical" evidence="8">
    <location>
        <begin position="235"/>
        <end position="258"/>
    </location>
</feature>
<feature type="transmembrane region" description="Helical" evidence="8">
    <location>
        <begin position="203"/>
        <end position="229"/>
    </location>
</feature>
<gene>
    <name evidence="10" type="ORF">J2S44_005304</name>
</gene>
<evidence type="ECO:0000313" key="10">
    <source>
        <dbReference type="EMBL" id="MDR7325054.1"/>
    </source>
</evidence>
<keyword evidence="4 10" id="KW-0808">Transferase</keyword>
<dbReference type="EMBL" id="JAVDYC010000001">
    <property type="protein sequence ID" value="MDR7325054.1"/>
    <property type="molecule type" value="Genomic_DNA"/>
</dbReference>
<keyword evidence="5 8" id="KW-0812">Transmembrane</keyword>
<dbReference type="GO" id="GO:0016763">
    <property type="term" value="F:pentosyltransferase activity"/>
    <property type="evidence" value="ECO:0007669"/>
    <property type="project" value="TreeGrafter"/>
</dbReference>
<dbReference type="GO" id="GO:0009103">
    <property type="term" value="P:lipopolysaccharide biosynthetic process"/>
    <property type="evidence" value="ECO:0007669"/>
    <property type="project" value="UniProtKB-ARBA"/>
</dbReference>
<protein>
    <submittedName>
        <fullName evidence="10">Mannosyltransferase</fullName>
        <ecNumber evidence="10">2.4.1.-</ecNumber>
    </submittedName>
</protein>
<feature type="domain" description="Glycosyltransferase RgtA/B/C/D-like" evidence="9">
    <location>
        <begin position="108"/>
        <end position="211"/>
    </location>
</feature>
<keyword evidence="11" id="KW-1185">Reference proteome</keyword>
<dbReference type="InterPro" id="IPR038731">
    <property type="entry name" value="RgtA/B/C-like"/>
</dbReference>
<feature type="transmembrane region" description="Helical" evidence="8">
    <location>
        <begin position="270"/>
        <end position="299"/>
    </location>
</feature>
<evidence type="ECO:0000259" key="9">
    <source>
        <dbReference type="Pfam" id="PF13231"/>
    </source>
</evidence>
<evidence type="ECO:0000256" key="3">
    <source>
        <dbReference type="ARBA" id="ARBA00022676"/>
    </source>
</evidence>
<feature type="transmembrane region" description="Helical" evidence="8">
    <location>
        <begin position="305"/>
        <end position="322"/>
    </location>
</feature>
<dbReference type="RefSeq" id="WP_310419380.1">
    <property type="nucleotide sequence ID" value="NZ_JAVDYC010000001.1"/>
</dbReference>
<evidence type="ECO:0000256" key="8">
    <source>
        <dbReference type="SAM" id="Phobius"/>
    </source>
</evidence>
<keyword evidence="7 8" id="KW-0472">Membrane</keyword>
<sequence length="517" mass="54178">MQNSDQDTVLLPKIRFPDLDEGDDAPRDAWSETDYGAETHRGRVRALTTIAWLLPALAMAALGMVRLTWSSLSADELGYWAFVTTPWDDALGLLGELDSGTVPYHVALKAYAELAGSSDLALRAPSLLFMALAAGLVAGLGARLTRPRTGFTAGILFVIVPGVTRFGQEIGPTAAAMCLTALSTLLLVVVLDRGTGRRYTGYAVTVLLLGLTLPVALLVLVGHGFAVLMMRRGALLGWLLATVLGVLPALGSVVYFGLPTVRIGLDTSTTLLDVTTVAGALFGTALVAGALVGLGLISVSFRKPSVIYSCWSVIPVVLLYALSRIGLSWEAPALAFTLGGWALLGAQALHQAPAVRGVTAGLILAAFCVPSQIEVRQRDGHGLASAELGAIIKGQALQGDVAVYGPGPKSGAVGRDVVARYVPAEIRPADVLALTPPRTGGRIVVDECAEVEACLNGALRVWLIRADRAESPLTGLPAAKANPLGDLYDVDRTWYLSGLMLVRLTLKPAGPDQVRVG</sequence>
<accession>A0AAE3ZS41</accession>
<keyword evidence="3 10" id="KW-0328">Glycosyltransferase</keyword>
<feature type="transmembrane region" description="Helical" evidence="8">
    <location>
        <begin position="173"/>
        <end position="191"/>
    </location>
</feature>
<evidence type="ECO:0000256" key="6">
    <source>
        <dbReference type="ARBA" id="ARBA00022989"/>
    </source>
</evidence>
<feature type="transmembrane region" description="Helical" evidence="8">
    <location>
        <begin position="50"/>
        <end position="69"/>
    </location>
</feature>
<evidence type="ECO:0000256" key="7">
    <source>
        <dbReference type="ARBA" id="ARBA00023136"/>
    </source>
</evidence>
<feature type="transmembrane region" description="Helical" evidence="8">
    <location>
        <begin position="120"/>
        <end position="142"/>
    </location>
</feature>
<dbReference type="AlphaFoldDB" id="A0AAE3ZS41"/>
<dbReference type="GO" id="GO:0005886">
    <property type="term" value="C:plasma membrane"/>
    <property type="evidence" value="ECO:0007669"/>
    <property type="project" value="UniProtKB-SubCell"/>
</dbReference>
<organism evidence="10 11">
    <name type="scientific">Catenuloplanes niger</name>
    <dbReference type="NCBI Taxonomy" id="587534"/>
    <lineage>
        <taxon>Bacteria</taxon>
        <taxon>Bacillati</taxon>
        <taxon>Actinomycetota</taxon>
        <taxon>Actinomycetes</taxon>
        <taxon>Micromonosporales</taxon>
        <taxon>Micromonosporaceae</taxon>
        <taxon>Catenuloplanes</taxon>
    </lineage>
</organism>
<evidence type="ECO:0000256" key="1">
    <source>
        <dbReference type="ARBA" id="ARBA00004651"/>
    </source>
</evidence>
<keyword evidence="2" id="KW-1003">Cell membrane</keyword>
<dbReference type="EC" id="2.4.1.-" evidence="10"/>
<evidence type="ECO:0000256" key="2">
    <source>
        <dbReference type="ARBA" id="ARBA00022475"/>
    </source>
</evidence>
<dbReference type="Proteomes" id="UP001183629">
    <property type="component" value="Unassembled WGS sequence"/>
</dbReference>
<comment type="caution">
    <text evidence="10">The sequence shown here is derived from an EMBL/GenBank/DDBJ whole genome shotgun (WGS) entry which is preliminary data.</text>
</comment>
<dbReference type="PANTHER" id="PTHR33908">
    <property type="entry name" value="MANNOSYLTRANSFERASE YKCB-RELATED"/>
    <property type="match status" value="1"/>
</dbReference>
<dbReference type="PANTHER" id="PTHR33908:SF11">
    <property type="entry name" value="MEMBRANE PROTEIN"/>
    <property type="match status" value="1"/>
</dbReference>
<proteinExistence type="predicted"/>
<name>A0AAE3ZS41_9ACTN</name>
<evidence type="ECO:0000313" key="11">
    <source>
        <dbReference type="Proteomes" id="UP001183629"/>
    </source>
</evidence>
<comment type="subcellular location">
    <subcellularLocation>
        <location evidence="1">Cell membrane</location>
        <topology evidence="1">Multi-pass membrane protein</topology>
    </subcellularLocation>
</comment>
<dbReference type="InterPro" id="IPR050297">
    <property type="entry name" value="LipidA_mod_glycosyltrf_83"/>
</dbReference>
<evidence type="ECO:0000256" key="5">
    <source>
        <dbReference type="ARBA" id="ARBA00022692"/>
    </source>
</evidence>
<keyword evidence="6 8" id="KW-1133">Transmembrane helix</keyword>
<evidence type="ECO:0000256" key="4">
    <source>
        <dbReference type="ARBA" id="ARBA00022679"/>
    </source>
</evidence>
<reference evidence="10 11" key="1">
    <citation type="submission" date="2023-07" db="EMBL/GenBank/DDBJ databases">
        <title>Sequencing the genomes of 1000 actinobacteria strains.</title>
        <authorList>
            <person name="Klenk H.-P."/>
        </authorList>
    </citation>
    <scope>NUCLEOTIDE SEQUENCE [LARGE SCALE GENOMIC DNA]</scope>
    <source>
        <strain evidence="10 11">DSM 44711</strain>
    </source>
</reference>
<dbReference type="Pfam" id="PF13231">
    <property type="entry name" value="PMT_2"/>
    <property type="match status" value="1"/>
</dbReference>